<dbReference type="EMBL" id="AP012547">
    <property type="protein sequence ID" value="BAO31048.1"/>
    <property type="molecule type" value="Genomic_DNA"/>
</dbReference>
<name>W0SMK9_9PROT</name>
<feature type="signal peptide" evidence="1">
    <location>
        <begin position="1"/>
        <end position="24"/>
    </location>
</feature>
<dbReference type="PANTHER" id="PTHR35271:SF1">
    <property type="entry name" value="ABC TRANSPORTER, SUBSTRATE-BINDING LIPOPROTEIN"/>
    <property type="match status" value="1"/>
</dbReference>
<evidence type="ECO:0000256" key="1">
    <source>
        <dbReference type="SAM" id="SignalP"/>
    </source>
</evidence>
<evidence type="ECO:0008006" key="4">
    <source>
        <dbReference type="Google" id="ProtNLM"/>
    </source>
</evidence>
<keyword evidence="1" id="KW-0732">Signal</keyword>
<reference evidence="2 3" key="1">
    <citation type="journal article" date="2014" name="Syst. Appl. Microbiol.">
        <title>Complete genomes of freshwater sulfur oxidizers Sulfuricella denitrificans skB26 and Sulfuritalea hydrogenivorans sk43H: genetic insights into the sulfur oxidation pathway of betaproteobacteria.</title>
        <authorList>
            <person name="Watanabe T."/>
            <person name="Kojima H."/>
            <person name="Fukui M."/>
        </authorList>
    </citation>
    <scope>NUCLEOTIDE SEQUENCE [LARGE SCALE GENOMIC DNA]</scope>
    <source>
        <strain evidence="2">DSM22779</strain>
    </source>
</reference>
<dbReference type="Pfam" id="PF04392">
    <property type="entry name" value="ABC_sub_bind"/>
    <property type="match status" value="1"/>
</dbReference>
<keyword evidence="3" id="KW-1185">Reference proteome</keyword>
<dbReference type="HOGENOM" id="CLU_058196_4_1_4"/>
<dbReference type="AlphaFoldDB" id="W0SMK9"/>
<gene>
    <name evidence="2" type="ORF">SUTH_03277</name>
</gene>
<dbReference type="PANTHER" id="PTHR35271">
    <property type="entry name" value="ABC TRANSPORTER, SUBSTRATE-BINDING LIPOPROTEIN-RELATED"/>
    <property type="match status" value="1"/>
</dbReference>
<dbReference type="KEGG" id="shd:SUTH_03277"/>
<dbReference type="STRING" id="1223802.SUTH_03277"/>
<organism evidence="2 3">
    <name type="scientific">Sulfuritalea hydrogenivorans sk43H</name>
    <dbReference type="NCBI Taxonomy" id="1223802"/>
    <lineage>
        <taxon>Bacteria</taxon>
        <taxon>Pseudomonadati</taxon>
        <taxon>Pseudomonadota</taxon>
        <taxon>Betaproteobacteria</taxon>
        <taxon>Nitrosomonadales</taxon>
        <taxon>Sterolibacteriaceae</taxon>
        <taxon>Sulfuritalea</taxon>
    </lineage>
</organism>
<dbReference type="Gene3D" id="3.40.50.2300">
    <property type="match status" value="2"/>
</dbReference>
<proteinExistence type="predicted"/>
<evidence type="ECO:0000313" key="3">
    <source>
        <dbReference type="Proteomes" id="UP000031637"/>
    </source>
</evidence>
<protein>
    <recommendedName>
        <fullName evidence="4">ABC transporter substrate-binding protein</fullName>
    </recommendedName>
</protein>
<dbReference type="OrthoDB" id="9178917at2"/>
<accession>W0SMK9</accession>
<evidence type="ECO:0000313" key="2">
    <source>
        <dbReference type="EMBL" id="BAO31048.1"/>
    </source>
</evidence>
<sequence>MRRRFLSLLATACLCLMTYGSAWAAGAVSVWVALSDAGGAHAETAEALRAEVEQAQPGRIVWHVAHWSHFTSAKPEPQFVVAVGHAAQRGMQDLFAGDSTPPPLLAILVPRLAFERIADPARVQSGTVSAVYLDQPRGRQLDLIRLALPAVRSVGILVSGESRGHAAGLEKAAKERDMQLVTSLVGPSGLFVALQAVLADAEVLLALPDPAVFNSQTAANILMAAYRRQVPLIGFSPAYVKAGALLALYSTPTQVGVRGGEILRQALAGKSLPPPQWPREFVVGVNQDVARSLGLVLNEPRLGEQLRQRERP</sequence>
<dbReference type="Proteomes" id="UP000031637">
    <property type="component" value="Chromosome"/>
</dbReference>
<dbReference type="InterPro" id="IPR007487">
    <property type="entry name" value="ABC_transpt-TYRBP-like"/>
</dbReference>
<feature type="chain" id="PRO_5004795296" description="ABC transporter substrate-binding protein" evidence="1">
    <location>
        <begin position="25"/>
        <end position="312"/>
    </location>
</feature>